<feature type="compositionally biased region" description="Gly residues" evidence="1">
    <location>
        <begin position="177"/>
        <end position="191"/>
    </location>
</feature>
<protein>
    <recommendedName>
        <fullName evidence="2">Tr-type G domain-containing protein</fullName>
    </recommendedName>
</protein>
<keyword evidence="4" id="KW-1185">Reference proteome</keyword>
<dbReference type="OrthoDB" id="4231673at2"/>
<evidence type="ECO:0000256" key="1">
    <source>
        <dbReference type="SAM" id="MobiDB-lite"/>
    </source>
</evidence>
<evidence type="ECO:0000313" key="4">
    <source>
        <dbReference type="Proteomes" id="UP000253507"/>
    </source>
</evidence>
<accession>A0A367E914</accession>
<feature type="domain" description="Tr-type G" evidence="2">
    <location>
        <begin position="72"/>
        <end position="173"/>
    </location>
</feature>
<sequence>MSAYTRPHPLPHLTIGTLGPQGHGKTTLARALSAAGPCPPCTGPDLGRRRFGYATDTRRYTVLDPADDPDRLDGALLVVSVLEGARTGTAAHLARARRTGLLPLVVALTKADQGSDELSDLVEADVRALLTAHGHAGETLPAVRVSALGSLAGDPRWRGATEALLDAVDTYVPLAGGGEGVPLPRSGGGRRGPCDPRTVG</sequence>
<dbReference type="Gene3D" id="3.40.50.300">
    <property type="entry name" value="P-loop containing nucleotide triphosphate hydrolases"/>
    <property type="match status" value="1"/>
</dbReference>
<dbReference type="Pfam" id="PF00009">
    <property type="entry name" value="GTP_EFTU"/>
    <property type="match status" value="1"/>
</dbReference>
<dbReference type="PANTHER" id="PTHR43721:SF22">
    <property type="entry name" value="ELONGATION FACTOR TU, MITOCHONDRIAL"/>
    <property type="match status" value="1"/>
</dbReference>
<organism evidence="3 4">
    <name type="scientific">Streptomyces reniochalinae</name>
    <dbReference type="NCBI Taxonomy" id="2250578"/>
    <lineage>
        <taxon>Bacteria</taxon>
        <taxon>Bacillati</taxon>
        <taxon>Actinomycetota</taxon>
        <taxon>Actinomycetes</taxon>
        <taxon>Kitasatosporales</taxon>
        <taxon>Streptomycetaceae</taxon>
        <taxon>Streptomyces</taxon>
    </lineage>
</organism>
<dbReference type="SUPFAM" id="SSF52540">
    <property type="entry name" value="P-loop containing nucleoside triphosphate hydrolases"/>
    <property type="match status" value="1"/>
</dbReference>
<proteinExistence type="predicted"/>
<dbReference type="PANTHER" id="PTHR43721">
    <property type="entry name" value="ELONGATION FACTOR TU-RELATED"/>
    <property type="match status" value="1"/>
</dbReference>
<dbReference type="InterPro" id="IPR000795">
    <property type="entry name" value="T_Tr_GTP-bd_dom"/>
</dbReference>
<dbReference type="RefSeq" id="WP_114018927.1">
    <property type="nucleotide sequence ID" value="NZ_QOIM01000046.1"/>
</dbReference>
<dbReference type="GO" id="GO:0003746">
    <property type="term" value="F:translation elongation factor activity"/>
    <property type="evidence" value="ECO:0007669"/>
    <property type="project" value="TreeGrafter"/>
</dbReference>
<name>A0A367E914_9ACTN</name>
<dbReference type="GO" id="GO:0005829">
    <property type="term" value="C:cytosol"/>
    <property type="evidence" value="ECO:0007669"/>
    <property type="project" value="TreeGrafter"/>
</dbReference>
<reference evidence="3 4" key="1">
    <citation type="submission" date="2018-06" db="EMBL/GenBank/DDBJ databases">
        <title>Streptomyces reniochalinae sp. nov. and Streptomyces diacarnus sp. nov. from marine sponges.</title>
        <authorList>
            <person name="Li L."/>
        </authorList>
    </citation>
    <scope>NUCLEOTIDE SEQUENCE [LARGE SCALE GENOMIC DNA]</scope>
    <source>
        <strain evidence="3 4">LHW50302</strain>
    </source>
</reference>
<dbReference type="Proteomes" id="UP000253507">
    <property type="component" value="Unassembled WGS sequence"/>
</dbReference>
<feature type="region of interest" description="Disordered" evidence="1">
    <location>
        <begin position="1"/>
        <end position="21"/>
    </location>
</feature>
<gene>
    <name evidence="3" type="ORF">DQ392_30415</name>
</gene>
<dbReference type="AlphaFoldDB" id="A0A367E914"/>
<dbReference type="InterPro" id="IPR027417">
    <property type="entry name" value="P-loop_NTPase"/>
</dbReference>
<dbReference type="GO" id="GO:0003924">
    <property type="term" value="F:GTPase activity"/>
    <property type="evidence" value="ECO:0007669"/>
    <property type="project" value="InterPro"/>
</dbReference>
<evidence type="ECO:0000313" key="3">
    <source>
        <dbReference type="EMBL" id="RCG13837.1"/>
    </source>
</evidence>
<feature type="region of interest" description="Disordered" evidence="1">
    <location>
        <begin position="177"/>
        <end position="200"/>
    </location>
</feature>
<evidence type="ECO:0000259" key="2">
    <source>
        <dbReference type="Pfam" id="PF00009"/>
    </source>
</evidence>
<dbReference type="EMBL" id="QOIM01000046">
    <property type="protein sequence ID" value="RCG13837.1"/>
    <property type="molecule type" value="Genomic_DNA"/>
</dbReference>
<dbReference type="InterPro" id="IPR050055">
    <property type="entry name" value="EF-Tu_GTPase"/>
</dbReference>
<comment type="caution">
    <text evidence="3">The sequence shown here is derived from an EMBL/GenBank/DDBJ whole genome shotgun (WGS) entry which is preliminary data.</text>
</comment>
<dbReference type="GO" id="GO:0005525">
    <property type="term" value="F:GTP binding"/>
    <property type="evidence" value="ECO:0007669"/>
    <property type="project" value="InterPro"/>
</dbReference>